<feature type="non-terminal residue" evidence="1">
    <location>
        <position position="42"/>
    </location>
</feature>
<organism evidence="1 2">
    <name type="scientific">Funneliformis geosporum</name>
    <dbReference type="NCBI Taxonomy" id="1117311"/>
    <lineage>
        <taxon>Eukaryota</taxon>
        <taxon>Fungi</taxon>
        <taxon>Fungi incertae sedis</taxon>
        <taxon>Mucoromycota</taxon>
        <taxon>Glomeromycotina</taxon>
        <taxon>Glomeromycetes</taxon>
        <taxon>Glomerales</taxon>
        <taxon>Glomeraceae</taxon>
        <taxon>Funneliformis</taxon>
    </lineage>
</organism>
<dbReference type="Proteomes" id="UP001153678">
    <property type="component" value="Unassembled WGS sequence"/>
</dbReference>
<keyword evidence="2" id="KW-1185">Reference proteome</keyword>
<dbReference type="EMBL" id="CAMKVN010017880">
    <property type="protein sequence ID" value="CAI2198123.1"/>
    <property type="molecule type" value="Genomic_DNA"/>
</dbReference>
<gene>
    <name evidence="1" type="ORF">FWILDA_LOCUS18416</name>
</gene>
<evidence type="ECO:0000313" key="2">
    <source>
        <dbReference type="Proteomes" id="UP001153678"/>
    </source>
</evidence>
<reference evidence="1" key="1">
    <citation type="submission" date="2022-08" db="EMBL/GenBank/DDBJ databases">
        <authorList>
            <person name="Kallberg Y."/>
            <person name="Tangrot J."/>
            <person name="Rosling A."/>
        </authorList>
    </citation>
    <scope>NUCLEOTIDE SEQUENCE</scope>
    <source>
        <strain evidence="1">Wild A</strain>
    </source>
</reference>
<name>A0A9W4TAA0_9GLOM</name>
<evidence type="ECO:0000313" key="1">
    <source>
        <dbReference type="EMBL" id="CAI2198123.1"/>
    </source>
</evidence>
<comment type="caution">
    <text evidence="1">The sequence shown here is derived from an EMBL/GenBank/DDBJ whole genome shotgun (WGS) entry which is preliminary data.</text>
</comment>
<sequence length="42" mass="4905">DSIIYKINFDTNNEVNIYKIGRNKLIVQSVAENIMDYAKPMQ</sequence>
<dbReference type="AlphaFoldDB" id="A0A9W4TAA0"/>
<accession>A0A9W4TAA0</accession>
<feature type="non-terminal residue" evidence="1">
    <location>
        <position position="1"/>
    </location>
</feature>
<proteinExistence type="predicted"/>
<protein>
    <submittedName>
        <fullName evidence="1">15554_t:CDS:1</fullName>
    </submittedName>
</protein>